<keyword evidence="2" id="KW-0472">Membrane</keyword>
<keyword evidence="5" id="KW-1185">Reference proteome</keyword>
<dbReference type="InterPro" id="IPR050882">
    <property type="entry name" value="Prepilin_peptidase/N-MTase"/>
</dbReference>
<dbReference type="RefSeq" id="WP_224753185.1">
    <property type="nucleotide sequence ID" value="NZ_JACXZA010000001.1"/>
</dbReference>
<evidence type="ECO:0000313" key="5">
    <source>
        <dbReference type="Proteomes" id="UP000609346"/>
    </source>
</evidence>
<feature type="domain" description="Prepilin type IV endopeptidase peptidase" evidence="3">
    <location>
        <begin position="8"/>
        <end position="107"/>
    </location>
</feature>
<evidence type="ECO:0000256" key="1">
    <source>
        <dbReference type="ARBA" id="ARBA00005801"/>
    </source>
</evidence>
<dbReference type="EMBL" id="JACXZA010000001">
    <property type="protein sequence ID" value="MBD3917259.1"/>
    <property type="molecule type" value="Genomic_DNA"/>
</dbReference>
<dbReference type="InterPro" id="IPR000045">
    <property type="entry name" value="Prepilin_IV_endopep_pep"/>
</dbReference>
<accession>A0ABR8MML5</accession>
<proteinExistence type="inferred from homology"/>
<comment type="similarity">
    <text evidence="1">Belongs to the peptidase A24 family.</text>
</comment>
<dbReference type="Gene3D" id="1.20.120.1220">
    <property type="match status" value="1"/>
</dbReference>
<dbReference type="Pfam" id="PF01478">
    <property type="entry name" value="Peptidase_A24"/>
    <property type="match status" value="1"/>
</dbReference>
<dbReference type="PANTHER" id="PTHR30487:SF0">
    <property type="entry name" value="PREPILIN LEADER PEPTIDASE_N-METHYLTRANSFERASE-RELATED"/>
    <property type="match status" value="1"/>
</dbReference>
<evidence type="ECO:0000313" key="4">
    <source>
        <dbReference type="EMBL" id="MBD3917259.1"/>
    </source>
</evidence>
<evidence type="ECO:0000256" key="2">
    <source>
        <dbReference type="SAM" id="Phobius"/>
    </source>
</evidence>
<keyword evidence="2" id="KW-0812">Transmembrane</keyword>
<feature type="transmembrane region" description="Helical" evidence="2">
    <location>
        <begin position="94"/>
        <end position="116"/>
    </location>
</feature>
<organism evidence="4 5">
    <name type="scientific">Paenibacillus terricola</name>
    <dbReference type="NCBI Taxonomy" id="2763503"/>
    <lineage>
        <taxon>Bacteria</taxon>
        <taxon>Bacillati</taxon>
        <taxon>Bacillota</taxon>
        <taxon>Bacilli</taxon>
        <taxon>Bacillales</taxon>
        <taxon>Paenibacillaceae</taxon>
        <taxon>Paenibacillus</taxon>
    </lineage>
</organism>
<name>A0ABR8MML5_9BACL</name>
<protein>
    <submittedName>
        <fullName evidence="4">Prepilin peptidase</fullName>
    </submittedName>
</protein>
<feature type="transmembrane region" description="Helical" evidence="2">
    <location>
        <begin position="30"/>
        <end position="54"/>
    </location>
</feature>
<dbReference type="Proteomes" id="UP000609346">
    <property type="component" value="Unassembled WGS sequence"/>
</dbReference>
<reference evidence="4 5" key="1">
    <citation type="submission" date="2020-09" db="EMBL/GenBank/DDBJ databases">
        <title>Paenibacillus sp. strain PR3 16S rRNA gene Genome sequencing and assembly.</title>
        <authorList>
            <person name="Kim J."/>
        </authorList>
    </citation>
    <scope>NUCLEOTIDE SEQUENCE [LARGE SCALE GENOMIC DNA]</scope>
    <source>
        <strain evidence="4 5">PR3</strain>
    </source>
</reference>
<gene>
    <name evidence="4" type="ORF">H8B09_00715</name>
</gene>
<sequence length="160" mass="17135">MAYCGAAVLIGCALLTDIRSMRIPNMLCAAAFITALLYGAILSGIGGLLAALIGTAAGLAPMLAMYAARGIGAGDVKLFGALGAWLGIQQVLNVMLYSILYAGVIGLLLMAACWIWEWPSRLLSREPFLHHDGQRQRRRPVRFPFMLAVAPAALTCWLML</sequence>
<keyword evidence="2" id="KW-1133">Transmembrane helix</keyword>
<dbReference type="PANTHER" id="PTHR30487">
    <property type="entry name" value="TYPE 4 PREPILIN-LIKE PROTEINS LEADER PEPTIDE-PROCESSING ENZYME"/>
    <property type="match status" value="1"/>
</dbReference>
<evidence type="ECO:0000259" key="3">
    <source>
        <dbReference type="Pfam" id="PF01478"/>
    </source>
</evidence>
<feature type="transmembrane region" description="Helical" evidence="2">
    <location>
        <begin position="66"/>
        <end position="88"/>
    </location>
</feature>
<comment type="caution">
    <text evidence="4">The sequence shown here is derived from an EMBL/GenBank/DDBJ whole genome shotgun (WGS) entry which is preliminary data.</text>
</comment>